<comment type="caution">
    <text evidence="1">The sequence shown here is derived from an EMBL/GenBank/DDBJ whole genome shotgun (WGS) entry which is preliminary data.</text>
</comment>
<protein>
    <submittedName>
        <fullName evidence="1">Hypothetical_protein</fullName>
    </submittedName>
</protein>
<dbReference type="Proteomes" id="UP001642409">
    <property type="component" value="Unassembled WGS sequence"/>
</dbReference>
<name>A0ABP1HNK2_9EUKA</name>
<proteinExistence type="predicted"/>
<reference evidence="1 2" key="1">
    <citation type="submission" date="2024-07" db="EMBL/GenBank/DDBJ databases">
        <authorList>
            <person name="Akdeniz Z."/>
        </authorList>
    </citation>
    <scope>NUCLEOTIDE SEQUENCE [LARGE SCALE GENOMIC DNA]</scope>
</reference>
<keyword evidence="2" id="KW-1185">Reference proteome</keyword>
<gene>
    <name evidence="1" type="ORF">HINF_LOCUS15181</name>
</gene>
<evidence type="ECO:0000313" key="2">
    <source>
        <dbReference type="Proteomes" id="UP001642409"/>
    </source>
</evidence>
<organism evidence="1 2">
    <name type="scientific">Hexamita inflata</name>
    <dbReference type="NCBI Taxonomy" id="28002"/>
    <lineage>
        <taxon>Eukaryota</taxon>
        <taxon>Metamonada</taxon>
        <taxon>Diplomonadida</taxon>
        <taxon>Hexamitidae</taxon>
        <taxon>Hexamitinae</taxon>
        <taxon>Hexamita</taxon>
    </lineage>
</organism>
<sequence length="147" mass="17235">MSIVEQACSIHLTQDQIPSIFSQSMDKLQFSYVVSALVKRINDQRSLQLSTLLNLLHQNIELVDDSHKQLVQQYFEQISHNGSQFYKYNNLKCNFEVLAALLKVQHDEDLQLFVLREAEVPAKRIVLDEQFRDLLLDHQKYFVVNNQ</sequence>
<dbReference type="EMBL" id="CAXDID020000036">
    <property type="protein sequence ID" value="CAL5997305.1"/>
    <property type="molecule type" value="Genomic_DNA"/>
</dbReference>
<evidence type="ECO:0000313" key="1">
    <source>
        <dbReference type="EMBL" id="CAL5997305.1"/>
    </source>
</evidence>
<accession>A0ABP1HNK2</accession>